<reference evidence="2 3" key="1">
    <citation type="submission" date="2016-02" db="EMBL/GenBank/DDBJ databases">
        <title>Comparison of Clostridium stercorarium subspecies using comparative genomics and transcriptomics.</title>
        <authorList>
            <person name="Schellenberg J."/>
            <person name="Thallinger G."/>
            <person name="Levin D.B."/>
            <person name="Zhang X."/>
            <person name="Alvare G."/>
            <person name="Fristensky B."/>
            <person name="Sparling R."/>
        </authorList>
    </citation>
    <scope>NUCLEOTIDE SEQUENCE [LARGE SCALE GENOMIC DNA]</scope>
    <source>
        <strain evidence="2 3">DSM 9219</strain>
    </source>
</reference>
<evidence type="ECO:0000313" key="3">
    <source>
        <dbReference type="Proteomes" id="UP000092931"/>
    </source>
</evidence>
<dbReference type="Proteomes" id="UP000092931">
    <property type="component" value="Chromosome"/>
</dbReference>
<keyword evidence="1" id="KW-0812">Transmembrane</keyword>
<feature type="transmembrane region" description="Helical" evidence="1">
    <location>
        <begin position="59"/>
        <end position="78"/>
    </location>
</feature>
<keyword evidence="1" id="KW-1133">Transmembrane helix</keyword>
<evidence type="ECO:0000256" key="1">
    <source>
        <dbReference type="SAM" id="Phobius"/>
    </source>
</evidence>
<name>A0A1B1YIY8_THEST</name>
<sequence>MEKSKKNENDKLKDFRRYLEPCPHCGREILYHMTQCPFCKKEVNFKYYKPMDPEKAKTIKVILAIIGFIVVFILLFYMNRS</sequence>
<organism evidence="2 3">
    <name type="scientific">Thermoclostridium stercorarium subsp. leptospartum DSM 9219</name>
    <dbReference type="NCBI Taxonomy" id="1346611"/>
    <lineage>
        <taxon>Bacteria</taxon>
        <taxon>Bacillati</taxon>
        <taxon>Bacillota</taxon>
        <taxon>Clostridia</taxon>
        <taxon>Eubacteriales</taxon>
        <taxon>Oscillospiraceae</taxon>
        <taxon>Thermoclostridium</taxon>
    </lineage>
</organism>
<dbReference type="AlphaFoldDB" id="A0A1B1YIY8"/>
<keyword evidence="1" id="KW-0472">Membrane</keyword>
<dbReference type="EMBL" id="CP014673">
    <property type="protein sequence ID" value="ANX00714.1"/>
    <property type="molecule type" value="Genomic_DNA"/>
</dbReference>
<protein>
    <recommendedName>
        <fullName evidence="4">Zinc-ribbon domain-containing protein</fullName>
    </recommendedName>
</protein>
<evidence type="ECO:0000313" key="2">
    <source>
        <dbReference type="EMBL" id="ANX00714.1"/>
    </source>
</evidence>
<dbReference type="RefSeq" id="WP_015358459.1">
    <property type="nucleotide sequence ID" value="NZ_CP014673.1"/>
</dbReference>
<accession>A0A1B1YIY8</accession>
<evidence type="ECO:0008006" key="4">
    <source>
        <dbReference type="Google" id="ProtNLM"/>
    </source>
</evidence>
<gene>
    <name evidence="2" type="ORF">CSTERLE_03485</name>
</gene>
<proteinExistence type="predicted"/>